<dbReference type="Gene3D" id="1.10.10.10">
    <property type="entry name" value="Winged helix-like DNA-binding domain superfamily/Winged helix DNA-binding domain"/>
    <property type="match status" value="1"/>
</dbReference>
<dbReference type="GeneID" id="39848340"/>
<dbReference type="Proteomes" id="UP000296706">
    <property type="component" value="Chromosome"/>
</dbReference>
<dbReference type="STRING" id="1457250.GCA_000755225_00753"/>
<dbReference type="GO" id="GO:0006355">
    <property type="term" value="P:regulation of DNA-templated transcription"/>
    <property type="evidence" value="ECO:0007669"/>
    <property type="project" value="InterPro"/>
</dbReference>
<feature type="domain" description="Winged helix-turn-helix transcription repressor HrcA DNA-binding" evidence="1">
    <location>
        <begin position="2"/>
        <end position="71"/>
    </location>
</feature>
<dbReference type="EMBL" id="CP031310">
    <property type="protein sequence ID" value="QCC51677.1"/>
    <property type="molecule type" value="Genomic_DNA"/>
</dbReference>
<evidence type="ECO:0000259" key="1">
    <source>
        <dbReference type="Pfam" id="PF03444"/>
    </source>
</evidence>
<dbReference type="AlphaFoldDB" id="A0A4D6HFV6"/>
<accession>A0A4D6HFV6</accession>
<evidence type="ECO:0000313" key="3">
    <source>
        <dbReference type="Proteomes" id="UP000296706"/>
    </source>
</evidence>
<proteinExistence type="predicted"/>
<sequence length="86" mass="9219">MSPSPHSVLVTIVERTRETGEAVTAREIALAIDASEAALDEPIDALCACDLLEATARGYRPTVTAHELLALDVDFEDVLVVDVVEE</sequence>
<organism evidence="2 3">
    <name type="scientific">Halapricum salinum</name>
    <dbReference type="NCBI Taxonomy" id="1457250"/>
    <lineage>
        <taxon>Archaea</taxon>
        <taxon>Methanobacteriati</taxon>
        <taxon>Methanobacteriota</taxon>
        <taxon>Stenosarchaea group</taxon>
        <taxon>Halobacteria</taxon>
        <taxon>Halobacteriales</taxon>
        <taxon>Haloarculaceae</taxon>
        <taxon>Halapricum</taxon>
    </lineage>
</organism>
<evidence type="ECO:0000313" key="2">
    <source>
        <dbReference type="EMBL" id="QCC51677.1"/>
    </source>
</evidence>
<dbReference type="GO" id="GO:0003677">
    <property type="term" value="F:DNA binding"/>
    <property type="evidence" value="ECO:0007669"/>
    <property type="project" value="InterPro"/>
</dbReference>
<dbReference type="RefSeq" id="WP_049994709.1">
    <property type="nucleotide sequence ID" value="NZ_CP031310.1"/>
</dbReference>
<dbReference type="Pfam" id="PF03444">
    <property type="entry name" value="WHD_HrcA"/>
    <property type="match status" value="1"/>
</dbReference>
<dbReference type="KEGG" id="hsn:DV733_10715"/>
<dbReference type="OrthoDB" id="231034at2157"/>
<dbReference type="InterPro" id="IPR005104">
    <property type="entry name" value="WHTH_HrcA_DNA-bd"/>
</dbReference>
<dbReference type="InterPro" id="IPR036388">
    <property type="entry name" value="WH-like_DNA-bd_sf"/>
</dbReference>
<keyword evidence="3" id="KW-1185">Reference proteome</keyword>
<name>A0A4D6HFV6_9EURY</name>
<protein>
    <recommendedName>
        <fullName evidence="1">Winged helix-turn-helix transcription repressor HrcA DNA-binding domain-containing protein</fullName>
    </recommendedName>
</protein>
<gene>
    <name evidence="2" type="ORF">DV733_10715</name>
</gene>
<reference evidence="2 3" key="1">
    <citation type="journal article" date="2019" name="Nat. Commun.">
        <title>A new type of DNA phosphorothioation-based antiviral system in archaea.</title>
        <authorList>
            <person name="Xiong L."/>
            <person name="Liu S."/>
            <person name="Chen S."/>
            <person name="Xiao Y."/>
            <person name="Zhu B."/>
            <person name="Gao Y."/>
            <person name="Zhang Y."/>
            <person name="Chen B."/>
            <person name="Luo J."/>
            <person name="Deng Z."/>
            <person name="Chen X."/>
            <person name="Wang L."/>
            <person name="Chen S."/>
        </authorList>
    </citation>
    <scope>NUCLEOTIDE SEQUENCE [LARGE SCALE GENOMIC DNA]</scope>
    <source>
        <strain evidence="2 3">CBA1105</strain>
    </source>
</reference>